<gene>
    <name evidence="13" type="ORF">F2P81_001302</name>
</gene>
<dbReference type="Proteomes" id="UP000438429">
    <property type="component" value="Unassembled WGS sequence"/>
</dbReference>
<comment type="subcellular location">
    <subcellularLocation>
        <location evidence="1">Nucleus</location>
    </subcellularLocation>
</comment>
<evidence type="ECO:0000256" key="2">
    <source>
        <dbReference type="ARBA" id="ARBA00008241"/>
    </source>
</evidence>
<keyword evidence="5" id="KW-0539">Nucleus</keyword>
<feature type="compositionally biased region" description="Basic and acidic residues" evidence="12">
    <location>
        <begin position="402"/>
        <end position="418"/>
    </location>
</feature>
<comment type="subunit">
    <text evidence="7">Component of the precatalytic spliceosome (spliceosome B complex). Component of the U5 snRNP complex. Component of the U4/U6-U5 tri-snRNP complex. The U4/U6-U5 tri-snRNP complex is a building block of the precatalytic spliceosome (spliceosome B complex). The U4/U6-U5 tri-snRNP complex is composed of the U4, U6 and U5 snRNAs and at least PRPF3, PRPF4, PRPF6, PRPF8, PRPF31, SNRNP200, TXNL4A, SNRNP40, SNRPB, SNRPD1, SNRPD2, SNRPD3, SNRPE, SNRPF, SNRPG, DDX23, CD2BP2, PPIH, SNU13, EFTUD2, SART1 and USP39, plus LSM2, LSM3, LSM4, LSM5, LSM6, LSM7 and LSM8. Directly interacts with CD2BP2. Interacts with HNRPF, HNRPH2, NEDD9 and PQBP1. Interacts with ERBB4.</text>
</comment>
<protein>
    <recommendedName>
        <fullName evidence="8">Thioredoxin-like protein 4A</fullName>
    </recommendedName>
    <alternativeName>
        <fullName evidence="11">DIM1 protein homolog</fullName>
    </alternativeName>
    <alternativeName>
        <fullName evidence="9">Spliceosomal U5 snRNP-specific 15 kDa protein</fullName>
    </alternativeName>
    <alternativeName>
        <fullName evidence="10">Thioredoxin-like U5 snRNP protein U5-15kD</fullName>
    </alternativeName>
</protein>
<dbReference type="Pfam" id="PF02966">
    <property type="entry name" value="DIM1"/>
    <property type="match status" value="1"/>
</dbReference>
<dbReference type="GO" id="GO:0005682">
    <property type="term" value="C:U5 snRNP"/>
    <property type="evidence" value="ECO:0007669"/>
    <property type="project" value="TreeGrafter"/>
</dbReference>
<evidence type="ECO:0000256" key="8">
    <source>
        <dbReference type="ARBA" id="ARBA00074493"/>
    </source>
</evidence>
<dbReference type="GO" id="GO:0046540">
    <property type="term" value="C:U4/U6 x U5 tri-snRNP complex"/>
    <property type="evidence" value="ECO:0007669"/>
    <property type="project" value="InterPro"/>
</dbReference>
<dbReference type="InterPro" id="IPR036249">
    <property type="entry name" value="Thioredoxin-like_sf"/>
</dbReference>
<evidence type="ECO:0000256" key="3">
    <source>
        <dbReference type="ARBA" id="ARBA00022664"/>
    </source>
</evidence>
<name>A0A6A4TS26_SCOMX</name>
<evidence type="ECO:0000256" key="9">
    <source>
        <dbReference type="ARBA" id="ARBA00078681"/>
    </source>
</evidence>
<proteinExistence type="inferred from homology"/>
<accession>A0A6A4TS26</accession>
<keyword evidence="3" id="KW-0507">mRNA processing</keyword>
<evidence type="ECO:0000256" key="10">
    <source>
        <dbReference type="ARBA" id="ARBA00080167"/>
    </source>
</evidence>
<dbReference type="PANTHER" id="PTHR12052">
    <property type="entry name" value="THIOREDOXIN-LIKE PROTEN 4A, 4B"/>
    <property type="match status" value="1"/>
</dbReference>
<keyword evidence="4" id="KW-0508">mRNA splicing</keyword>
<evidence type="ECO:0000256" key="4">
    <source>
        <dbReference type="ARBA" id="ARBA00023187"/>
    </source>
</evidence>
<comment type="caution">
    <text evidence="13">The sequence shown here is derived from an EMBL/GenBank/DDBJ whole genome shotgun (WGS) entry which is preliminary data.</text>
</comment>
<dbReference type="Gene3D" id="3.40.30.10">
    <property type="entry name" value="Glutaredoxin"/>
    <property type="match status" value="1"/>
</dbReference>
<dbReference type="Pfam" id="PF15167">
    <property type="entry name" value="DUF4581"/>
    <property type="match status" value="1"/>
</dbReference>
<evidence type="ECO:0000256" key="5">
    <source>
        <dbReference type="ARBA" id="ARBA00023242"/>
    </source>
</evidence>
<dbReference type="SUPFAM" id="SSF52833">
    <property type="entry name" value="Thioredoxin-like"/>
    <property type="match status" value="1"/>
</dbReference>
<dbReference type="InterPro" id="IPR027892">
    <property type="entry name" value="Maturin"/>
</dbReference>
<reference evidence="13 14" key="1">
    <citation type="submission" date="2019-06" db="EMBL/GenBank/DDBJ databases">
        <title>Draft genomes of female and male turbot (Scophthalmus maximus).</title>
        <authorList>
            <person name="Xu H."/>
            <person name="Xu X.-W."/>
            <person name="Shao C."/>
            <person name="Chen S."/>
        </authorList>
    </citation>
    <scope>NUCLEOTIDE SEQUENCE [LARGE SCALE GENOMIC DNA]</scope>
    <source>
        <strain evidence="13">Ysfricsl-2016a</strain>
        <tissue evidence="13">Blood</tissue>
    </source>
</reference>
<dbReference type="GO" id="GO:0005681">
    <property type="term" value="C:spliceosomal complex"/>
    <property type="evidence" value="ECO:0007669"/>
    <property type="project" value="TreeGrafter"/>
</dbReference>
<evidence type="ECO:0000313" key="14">
    <source>
        <dbReference type="Proteomes" id="UP000438429"/>
    </source>
</evidence>
<evidence type="ECO:0000256" key="7">
    <source>
        <dbReference type="ARBA" id="ARBA00065304"/>
    </source>
</evidence>
<dbReference type="PANTHER" id="PTHR12052:SF5">
    <property type="entry name" value="THIOREDOXIN-LIKE PROTEIN 4A"/>
    <property type="match status" value="1"/>
</dbReference>
<evidence type="ECO:0000313" key="13">
    <source>
        <dbReference type="EMBL" id="KAF0047669.1"/>
    </source>
</evidence>
<dbReference type="GO" id="GO:0000398">
    <property type="term" value="P:mRNA splicing, via spliceosome"/>
    <property type="evidence" value="ECO:0007669"/>
    <property type="project" value="InterPro"/>
</dbReference>
<evidence type="ECO:0000256" key="6">
    <source>
        <dbReference type="ARBA" id="ARBA00058660"/>
    </source>
</evidence>
<dbReference type="FunFam" id="3.40.30.10:FF:000004">
    <property type="entry name" value="Spliceosomal protein DIB1"/>
    <property type="match status" value="1"/>
</dbReference>
<evidence type="ECO:0000256" key="11">
    <source>
        <dbReference type="ARBA" id="ARBA00081873"/>
    </source>
</evidence>
<feature type="region of interest" description="Disordered" evidence="12">
    <location>
        <begin position="392"/>
        <end position="418"/>
    </location>
</feature>
<sequence>MEFKHLVEAAEKWCSGNPFDLIFAEEDDERRLDFYAEPGVSFYVLCPSGTDSFGLEHSEPRRSVARVSMGAKQSSPVFDGRTRAYSSSDLPSSHSGGGERIAGFRYTGTGTGPTSSGLSMPAGGRSGARALDRSLDGTDGDDEGQPPPDGHRLLIGSLPTHLSPHLLGGFHCPICSKFMASDDIEKHLLMCFSKTRLTYNTWSTIQIKMSYMLPHLHNGWQVDQAILSEEDRVLVIRFGHDWDPTCMKMDEVLYSIAEKVKNFAVIYLVDITEVPDFNKMYELYDPCTVMFFFRNKHIMIDLGTGNNNKINWTMEDKQEMIDIVETVYRGARKGRVSALGAGQRLPEWEKSTRGSAAVQSVCDEQRTPSVVICLRRSHSDTSFHHQYTALTGAIHQRGNDGNTERSELSREKRGKKEK</sequence>
<dbReference type="CDD" id="cd02954">
    <property type="entry name" value="DIM1"/>
    <property type="match status" value="1"/>
</dbReference>
<evidence type="ECO:0000256" key="12">
    <source>
        <dbReference type="SAM" id="MobiDB-lite"/>
    </source>
</evidence>
<dbReference type="InterPro" id="IPR004123">
    <property type="entry name" value="Dim1"/>
</dbReference>
<comment type="function">
    <text evidence="6">Plays a role in pre-mRNA splicing as component of the U5 snRNP and U4/U6-U5 tri-snRNP complexes that are involved in spliceosome assembly, and as component of the precatalytic spliceosome (spliceosome B complex).</text>
</comment>
<comment type="similarity">
    <text evidence="2">Belongs to the DIM1 family.</text>
</comment>
<dbReference type="SMART" id="SM01410">
    <property type="entry name" value="DIM1"/>
    <property type="match status" value="1"/>
</dbReference>
<dbReference type="EMBL" id="VEVO01000001">
    <property type="protein sequence ID" value="KAF0047669.1"/>
    <property type="molecule type" value="Genomic_DNA"/>
</dbReference>
<feature type="region of interest" description="Disordered" evidence="12">
    <location>
        <begin position="66"/>
        <end position="153"/>
    </location>
</feature>
<organism evidence="13 14">
    <name type="scientific">Scophthalmus maximus</name>
    <name type="common">Turbot</name>
    <name type="synonym">Psetta maxima</name>
    <dbReference type="NCBI Taxonomy" id="52904"/>
    <lineage>
        <taxon>Eukaryota</taxon>
        <taxon>Metazoa</taxon>
        <taxon>Chordata</taxon>
        <taxon>Craniata</taxon>
        <taxon>Vertebrata</taxon>
        <taxon>Euteleostomi</taxon>
        <taxon>Actinopterygii</taxon>
        <taxon>Neopterygii</taxon>
        <taxon>Teleostei</taxon>
        <taxon>Neoteleostei</taxon>
        <taxon>Acanthomorphata</taxon>
        <taxon>Carangaria</taxon>
        <taxon>Pleuronectiformes</taxon>
        <taxon>Pleuronectoidei</taxon>
        <taxon>Scophthalmidae</taxon>
        <taxon>Scophthalmus</taxon>
    </lineage>
</organism>
<evidence type="ECO:0000256" key="1">
    <source>
        <dbReference type="ARBA" id="ARBA00004123"/>
    </source>
</evidence>
<dbReference type="AlphaFoldDB" id="A0A6A4TS26"/>